<feature type="transmembrane region" description="Helical" evidence="8">
    <location>
        <begin position="134"/>
        <end position="155"/>
    </location>
</feature>
<protein>
    <submittedName>
        <fullName evidence="10">MFS transporter</fullName>
    </submittedName>
</protein>
<keyword evidence="5 8" id="KW-1133">Transmembrane helix</keyword>
<evidence type="ECO:0000256" key="4">
    <source>
        <dbReference type="ARBA" id="ARBA00022692"/>
    </source>
</evidence>
<dbReference type="GO" id="GO:0012505">
    <property type="term" value="C:endomembrane system"/>
    <property type="evidence" value="ECO:0007669"/>
    <property type="project" value="UniProtKB-SubCell"/>
</dbReference>
<dbReference type="SUPFAM" id="SSF103473">
    <property type="entry name" value="MFS general substrate transporter"/>
    <property type="match status" value="1"/>
</dbReference>
<evidence type="ECO:0000256" key="6">
    <source>
        <dbReference type="ARBA" id="ARBA00023136"/>
    </source>
</evidence>
<feature type="transmembrane region" description="Helical" evidence="8">
    <location>
        <begin position="295"/>
        <end position="315"/>
    </location>
</feature>
<dbReference type="InterPro" id="IPR051788">
    <property type="entry name" value="MFS_Transporter"/>
</dbReference>
<evidence type="ECO:0000256" key="1">
    <source>
        <dbReference type="ARBA" id="ARBA00004127"/>
    </source>
</evidence>
<dbReference type="Proteomes" id="UP000736672">
    <property type="component" value="Unassembled WGS sequence"/>
</dbReference>
<dbReference type="Pfam" id="PF07690">
    <property type="entry name" value="MFS_1"/>
    <property type="match status" value="1"/>
</dbReference>
<dbReference type="GO" id="GO:0016020">
    <property type="term" value="C:membrane"/>
    <property type="evidence" value="ECO:0007669"/>
    <property type="project" value="TreeGrafter"/>
</dbReference>
<feature type="transmembrane region" description="Helical" evidence="8">
    <location>
        <begin position="352"/>
        <end position="372"/>
    </location>
</feature>
<feature type="transmembrane region" description="Helical" evidence="8">
    <location>
        <begin position="58"/>
        <end position="84"/>
    </location>
</feature>
<dbReference type="InterPro" id="IPR036259">
    <property type="entry name" value="MFS_trans_sf"/>
</dbReference>
<dbReference type="PANTHER" id="PTHR23514:SF3">
    <property type="entry name" value="BYPASS OF STOP CODON PROTEIN 6"/>
    <property type="match status" value="1"/>
</dbReference>
<comment type="similarity">
    <text evidence="2">Belongs to the major facilitator superfamily.</text>
</comment>
<name>A0A9P9G2W5_FUSSL</name>
<gene>
    <name evidence="10" type="ORF">B0J15DRAFT_517943</name>
</gene>
<evidence type="ECO:0000256" key="7">
    <source>
        <dbReference type="ARBA" id="ARBA00023180"/>
    </source>
</evidence>
<feature type="domain" description="Major facilitator superfamily (MFS) profile" evidence="9">
    <location>
        <begin position="1"/>
        <end position="376"/>
    </location>
</feature>
<dbReference type="PROSITE" id="PS50850">
    <property type="entry name" value="MFS"/>
    <property type="match status" value="1"/>
</dbReference>
<keyword evidence="6 8" id="KW-0472">Membrane</keyword>
<evidence type="ECO:0000313" key="11">
    <source>
        <dbReference type="Proteomes" id="UP000736672"/>
    </source>
</evidence>
<evidence type="ECO:0000256" key="5">
    <source>
        <dbReference type="ARBA" id="ARBA00022989"/>
    </source>
</evidence>
<dbReference type="InterPro" id="IPR011701">
    <property type="entry name" value="MFS"/>
</dbReference>
<evidence type="ECO:0000256" key="8">
    <source>
        <dbReference type="SAM" id="Phobius"/>
    </source>
</evidence>
<dbReference type="AlphaFoldDB" id="A0A9P9G2W5"/>
<keyword evidence="4 8" id="KW-0812">Transmembrane</keyword>
<feature type="transmembrane region" description="Helical" evidence="8">
    <location>
        <begin position="104"/>
        <end position="127"/>
    </location>
</feature>
<proteinExistence type="inferred from homology"/>
<accession>A0A9P9G2W5</accession>
<dbReference type="OrthoDB" id="413079at2759"/>
<keyword evidence="3" id="KW-0813">Transport</keyword>
<evidence type="ECO:0000313" key="10">
    <source>
        <dbReference type="EMBL" id="KAH7231501.1"/>
    </source>
</evidence>
<reference evidence="10" key="1">
    <citation type="journal article" date="2021" name="Nat. Commun.">
        <title>Genetic determinants of endophytism in the Arabidopsis root mycobiome.</title>
        <authorList>
            <person name="Mesny F."/>
            <person name="Miyauchi S."/>
            <person name="Thiergart T."/>
            <person name="Pickel B."/>
            <person name="Atanasova L."/>
            <person name="Karlsson M."/>
            <person name="Huettel B."/>
            <person name="Barry K.W."/>
            <person name="Haridas S."/>
            <person name="Chen C."/>
            <person name="Bauer D."/>
            <person name="Andreopoulos W."/>
            <person name="Pangilinan J."/>
            <person name="LaButti K."/>
            <person name="Riley R."/>
            <person name="Lipzen A."/>
            <person name="Clum A."/>
            <person name="Drula E."/>
            <person name="Henrissat B."/>
            <person name="Kohler A."/>
            <person name="Grigoriev I.V."/>
            <person name="Martin F.M."/>
            <person name="Hacquard S."/>
        </authorList>
    </citation>
    <scope>NUCLEOTIDE SEQUENCE</scope>
    <source>
        <strain evidence="10">FSSC 5 MPI-SDFR-AT-0091</strain>
    </source>
</reference>
<feature type="transmembrane region" description="Helical" evidence="8">
    <location>
        <begin position="322"/>
        <end position="346"/>
    </location>
</feature>
<dbReference type="EMBL" id="JAGTJS010000032">
    <property type="protein sequence ID" value="KAH7231501.1"/>
    <property type="molecule type" value="Genomic_DNA"/>
</dbReference>
<organism evidence="10 11">
    <name type="scientific">Fusarium solani</name>
    <name type="common">Filamentous fungus</name>
    <dbReference type="NCBI Taxonomy" id="169388"/>
    <lineage>
        <taxon>Eukaryota</taxon>
        <taxon>Fungi</taxon>
        <taxon>Dikarya</taxon>
        <taxon>Ascomycota</taxon>
        <taxon>Pezizomycotina</taxon>
        <taxon>Sordariomycetes</taxon>
        <taxon>Hypocreomycetidae</taxon>
        <taxon>Hypocreales</taxon>
        <taxon>Nectriaceae</taxon>
        <taxon>Fusarium</taxon>
        <taxon>Fusarium solani species complex</taxon>
    </lineage>
</organism>
<feature type="transmembrane region" description="Helical" evidence="8">
    <location>
        <begin position="266"/>
        <end position="283"/>
    </location>
</feature>
<dbReference type="PANTHER" id="PTHR23514">
    <property type="entry name" value="BYPASS OF STOP CODON PROTEIN 6"/>
    <property type="match status" value="1"/>
</dbReference>
<dbReference type="Gene3D" id="1.20.1250.20">
    <property type="entry name" value="MFS general substrate transporter like domains"/>
    <property type="match status" value="1"/>
</dbReference>
<evidence type="ECO:0000256" key="2">
    <source>
        <dbReference type="ARBA" id="ARBA00008335"/>
    </source>
</evidence>
<dbReference type="GO" id="GO:0022857">
    <property type="term" value="F:transmembrane transporter activity"/>
    <property type="evidence" value="ECO:0007669"/>
    <property type="project" value="InterPro"/>
</dbReference>
<dbReference type="InterPro" id="IPR020846">
    <property type="entry name" value="MFS_dom"/>
</dbReference>
<evidence type="ECO:0000256" key="3">
    <source>
        <dbReference type="ARBA" id="ARBA00022448"/>
    </source>
</evidence>
<sequence>MNDSSYGLEEYYNVSYLAVSLLFLSPVIGFIISTLSNHVLHSTIGRRGMAPLASASQIIAYTIACFHPPFYALVVAFAFIGLGAELKNASWNGFISGFKNSNELLGLLHGFYGLGATILPLISSFLLSHGWKWYVLYYILVGLVSVDLALSTYAFRKHNAKAYLVKHGLQEQATENAVVLSDIPAPGGSDRGAQTGYKIQARTTSQNLTLHCFKNKVVILCSFYLLAYVGSESGIVTSGLWAGITLGRICLGFVTGRFFDSKRVAVIWYLAAAMALELMFWLIPNFVSSAICVSFLGFFLGPLFPCVIVCISRLLPPSMKTVAIGICAAVGASGASIVPFLVGAIAQAQGVMVLQTIILAFLALCMLLWLCLPRQRQV</sequence>
<comment type="subcellular location">
    <subcellularLocation>
        <location evidence="1">Endomembrane system</location>
        <topology evidence="1">Multi-pass membrane protein</topology>
    </subcellularLocation>
</comment>
<feature type="transmembrane region" description="Helical" evidence="8">
    <location>
        <begin position="14"/>
        <end position="37"/>
    </location>
</feature>
<keyword evidence="7" id="KW-0325">Glycoprotein</keyword>
<keyword evidence="11" id="KW-1185">Reference proteome</keyword>
<comment type="caution">
    <text evidence="10">The sequence shown here is derived from an EMBL/GenBank/DDBJ whole genome shotgun (WGS) entry which is preliminary data.</text>
</comment>
<evidence type="ECO:0000259" key="9">
    <source>
        <dbReference type="PROSITE" id="PS50850"/>
    </source>
</evidence>